<proteinExistence type="predicted"/>
<comment type="caution">
    <text evidence="1">The sequence shown here is derived from an EMBL/GenBank/DDBJ whole genome shotgun (WGS) entry which is preliminary data.</text>
</comment>
<accession>A0A9Q0HE86</accession>
<evidence type="ECO:0000313" key="2">
    <source>
        <dbReference type="Proteomes" id="UP001141806"/>
    </source>
</evidence>
<dbReference type="PANTHER" id="PTHR31050">
    <property type="entry name" value="OS08G0413200 PROTEIN"/>
    <property type="match status" value="1"/>
</dbReference>
<reference evidence="1" key="1">
    <citation type="journal article" date="2023" name="Plant J.">
        <title>The genome of the king protea, Protea cynaroides.</title>
        <authorList>
            <person name="Chang J."/>
            <person name="Duong T.A."/>
            <person name="Schoeman C."/>
            <person name="Ma X."/>
            <person name="Roodt D."/>
            <person name="Barker N."/>
            <person name="Li Z."/>
            <person name="Van de Peer Y."/>
            <person name="Mizrachi E."/>
        </authorList>
    </citation>
    <scope>NUCLEOTIDE SEQUENCE</scope>
    <source>
        <tissue evidence="1">Young leaves</tissue>
    </source>
</reference>
<keyword evidence="2" id="KW-1185">Reference proteome</keyword>
<organism evidence="1 2">
    <name type="scientific">Protea cynaroides</name>
    <dbReference type="NCBI Taxonomy" id="273540"/>
    <lineage>
        <taxon>Eukaryota</taxon>
        <taxon>Viridiplantae</taxon>
        <taxon>Streptophyta</taxon>
        <taxon>Embryophyta</taxon>
        <taxon>Tracheophyta</taxon>
        <taxon>Spermatophyta</taxon>
        <taxon>Magnoliopsida</taxon>
        <taxon>Proteales</taxon>
        <taxon>Proteaceae</taxon>
        <taxon>Protea</taxon>
    </lineage>
</organism>
<dbReference type="EMBL" id="JAMYWD010000009">
    <property type="protein sequence ID" value="KAJ4962049.1"/>
    <property type="molecule type" value="Genomic_DNA"/>
</dbReference>
<sequence>MPFPQDKNHTVSYTTGSQEHKHQYPNHVYFIPNSSFASLSEDDKAPCCCFNYVTNLKPRELDRNDSCLGRPYGYVAIFVAPDGFPPRFLARKGLEVYATSYVKVKVSTILFEHIYQNLTFHLVQSFHIYKGRRKVEISIKRSMFYEITLKQQCKQIYECANNLNDHNFVVVDVSVQREVALLFGTEALHNHTNVTEEVIYRVGLNSTVLERMRWEEERVGWVGGKERKKVRLKRIEELRGKYGWKKYGCYVQVEVCI</sequence>
<gene>
    <name evidence="1" type="ORF">NE237_021959</name>
</gene>
<dbReference type="PANTHER" id="PTHR31050:SF3">
    <property type="entry name" value="OS08G0412800 PROTEIN"/>
    <property type="match status" value="1"/>
</dbReference>
<evidence type="ECO:0000313" key="1">
    <source>
        <dbReference type="EMBL" id="KAJ4962049.1"/>
    </source>
</evidence>
<dbReference type="Proteomes" id="UP001141806">
    <property type="component" value="Unassembled WGS sequence"/>
</dbReference>
<protein>
    <submittedName>
        <fullName evidence="1">Uncharacterized protein</fullName>
    </submittedName>
</protein>
<name>A0A9Q0HE86_9MAGN</name>
<dbReference type="AlphaFoldDB" id="A0A9Q0HE86"/>